<dbReference type="GO" id="GO:0006396">
    <property type="term" value="P:RNA processing"/>
    <property type="evidence" value="ECO:0007669"/>
    <property type="project" value="InterPro"/>
</dbReference>
<gene>
    <name evidence="1" type="ORF">SAY87_000792</name>
</gene>
<dbReference type="PANTHER" id="PTHR26312">
    <property type="entry name" value="TETRATRICOPEPTIDE REPEAT PROTEIN 5"/>
    <property type="match status" value="1"/>
</dbReference>
<dbReference type="EMBL" id="JAXIOK010000023">
    <property type="protein sequence ID" value="KAK4742791.1"/>
    <property type="molecule type" value="Genomic_DNA"/>
</dbReference>
<name>A0AAN7JA22_9MYRT</name>
<dbReference type="AlphaFoldDB" id="A0AAN7JA22"/>
<protein>
    <recommendedName>
        <fullName evidence="3">Tetratricopeptide repeat-like superfamily protein</fullName>
    </recommendedName>
</protein>
<dbReference type="Gene3D" id="1.25.40.10">
    <property type="entry name" value="Tetratricopeptide repeat domain"/>
    <property type="match status" value="2"/>
</dbReference>
<dbReference type="SUPFAM" id="SSF48452">
    <property type="entry name" value="TPR-like"/>
    <property type="match status" value="1"/>
</dbReference>
<dbReference type="SMART" id="SM00386">
    <property type="entry name" value="HAT"/>
    <property type="match status" value="6"/>
</dbReference>
<keyword evidence="2" id="KW-1185">Reference proteome</keyword>
<dbReference type="Proteomes" id="UP001345219">
    <property type="component" value="Chromosome 1"/>
</dbReference>
<accession>A0AAN7JA22</accession>
<sequence>MLQTVPSFSVFTSVEDDGDCGEAGEERDIHYLEKLEAKRADQGEDGPERTVTMGDCIAATAGGSDFSFESGKDNMGLIKEEKEEDGEEEFVSIKSLNSRQEDESFRPLMCLATGFEMDNIDLGSSLELVIPNFDSDEDMEEEYYKRMINDFPSHPLLLRNYAQFLQRKGKFDGAEEYFLQATLADPDSAELLIQYAQFLWDVRHDQERALAYFESATQIVPADSNILAAYARFVWEVEGESETDGPGEGLLEETQDELRAPKTGEEMENRFLNIVVDPENGLSTEDEYKKMVEKDPLNPSLLNNYARFLHETKGEHQGAEEMYLRAIRADPSNGEAMAMYAKLVWQLYRDFRKASHYFEQAAQVNPQDSEILGAYASFVWEAGGNEDGEESRDSY</sequence>
<evidence type="ECO:0000313" key="1">
    <source>
        <dbReference type="EMBL" id="KAK4742791.1"/>
    </source>
</evidence>
<organism evidence="1 2">
    <name type="scientific">Trapa incisa</name>
    <dbReference type="NCBI Taxonomy" id="236973"/>
    <lineage>
        <taxon>Eukaryota</taxon>
        <taxon>Viridiplantae</taxon>
        <taxon>Streptophyta</taxon>
        <taxon>Embryophyta</taxon>
        <taxon>Tracheophyta</taxon>
        <taxon>Spermatophyta</taxon>
        <taxon>Magnoliopsida</taxon>
        <taxon>eudicotyledons</taxon>
        <taxon>Gunneridae</taxon>
        <taxon>Pentapetalae</taxon>
        <taxon>rosids</taxon>
        <taxon>malvids</taxon>
        <taxon>Myrtales</taxon>
        <taxon>Lythraceae</taxon>
        <taxon>Trapa</taxon>
    </lineage>
</organism>
<reference evidence="1 2" key="1">
    <citation type="journal article" date="2023" name="Hortic Res">
        <title>Pangenome of water caltrop reveals structural variations and asymmetric subgenome divergence after allopolyploidization.</title>
        <authorList>
            <person name="Zhang X."/>
            <person name="Chen Y."/>
            <person name="Wang L."/>
            <person name="Yuan Y."/>
            <person name="Fang M."/>
            <person name="Shi L."/>
            <person name="Lu R."/>
            <person name="Comes H.P."/>
            <person name="Ma Y."/>
            <person name="Chen Y."/>
            <person name="Huang G."/>
            <person name="Zhou Y."/>
            <person name="Zheng Z."/>
            <person name="Qiu Y."/>
        </authorList>
    </citation>
    <scope>NUCLEOTIDE SEQUENCE [LARGE SCALE GENOMIC DNA]</scope>
    <source>
        <tissue evidence="1">Roots</tissue>
    </source>
</reference>
<dbReference type="InterPro" id="IPR011990">
    <property type="entry name" value="TPR-like_helical_dom_sf"/>
</dbReference>
<dbReference type="PANTHER" id="PTHR26312:SF221">
    <property type="entry name" value="OS04G0510600 PROTEIN"/>
    <property type="match status" value="1"/>
</dbReference>
<proteinExistence type="predicted"/>
<comment type="caution">
    <text evidence="1">The sequence shown here is derived from an EMBL/GenBank/DDBJ whole genome shotgun (WGS) entry which is preliminary data.</text>
</comment>
<dbReference type="Pfam" id="PF13432">
    <property type="entry name" value="TPR_16"/>
    <property type="match status" value="2"/>
</dbReference>
<dbReference type="InterPro" id="IPR003107">
    <property type="entry name" value="HAT"/>
</dbReference>
<evidence type="ECO:0008006" key="3">
    <source>
        <dbReference type="Google" id="ProtNLM"/>
    </source>
</evidence>
<evidence type="ECO:0000313" key="2">
    <source>
        <dbReference type="Proteomes" id="UP001345219"/>
    </source>
</evidence>